<reference evidence="3" key="1">
    <citation type="submission" date="2018-01" db="EMBL/GenBank/DDBJ databases">
        <title>An insight into the sialome of Amazonian anophelines.</title>
        <authorList>
            <person name="Ribeiro J.M."/>
            <person name="Scarpassa V."/>
            <person name="Calvo E."/>
        </authorList>
    </citation>
    <scope>NUCLEOTIDE SEQUENCE</scope>
    <source>
        <tissue evidence="3">Salivary glands</tissue>
    </source>
</reference>
<protein>
    <recommendedName>
        <fullName evidence="2">DUF4806 domain-containing protein</fullName>
    </recommendedName>
</protein>
<feature type="compositionally biased region" description="Low complexity" evidence="1">
    <location>
        <begin position="105"/>
        <end position="120"/>
    </location>
</feature>
<dbReference type="InterPro" id="IPR032071">
    <property type="entry name" value="DUF4806"/>
</dbReference>
<dbReference type="EMBL" id="GGFK01012422">
    <property type="protein sequence ID" value="MBW45743.1"/>
    <property type="molecule type" value="Transcribed_RNA"/>
</dbReference>
<dbReference type="Pfam" id="PF16064">
    <property type="entry name" value="DUF4806"/>
    <property type="match status" value="1"/>
</dbReference>
<name>A0A2M4AY78_9DIPT</name>
<accession>A0A2M4AY78</accession>
<organism evidence="3">
    <name type="scientific">Anopheles triannulatus</name>
    <dbReference type="NCBI Taxonomy" id="58253"/>
    <lineage>
        <taxon>Eukaryota</taxon>
        <taxon>Metazoa</taxon>
        <taxon>Ecdysozoa</taxon>
        <taxon>Arthropoda</taxon>
        <taxon>Hexapoda</taxon>
        <taxon>Insecta</taxon>
        <taxon>Pterygota</taxon>
        <taxon>Neoptera</taxon>
        <taxon>Endopterygota</taxon>
        <taxon>Diptera</taxon>
        <taxon>Nematocera</taxon>
        <taxon>Culicoidea</taxon>
        <taxon>Culicidae</taxon>
        <taxon>Anophelinae</taxon>
        <taxon>Anopheles</taxon>
    </lineage>
</organism>
<feature type="region of interest" description="Disordered" evidence="1">
    <location>
        <begin position="96"/>
        <end position="120"/>
    </location>
</feature>
<evidence type="ECO:0000259" key="2">
    <source>
        <dbReference type="Pfam" id="PF16064"/>
    </source>
</evidence>
<evidence type="ECO:0000313" key="3">
    <source>
        <dbReference type="EMBL" id="MBW45743.1"/>
    </source>
</evidence>
<proteinExistence type="predicted"/>
<evidence type="ECO:0000256" key="1">
    <source>
        <dbReference type="SAM" id="MobiDB-lite"/>
    </source>
</evidence>
<sequence>MNVVQSNISTTIRSFNISDDIRIEVKKFRTDASIDEVDIEDDEDDISVIQKIARTFADPHSTTIDPATLRSIIARLEEIEKKLENVVQMNKQADALESQAAQQTNGSSGNGVPSSSSSAAVGSSVDEALELKLELDCDSELIGEFIGEQDEFKLVEFPINRIEDLKELEESVIADQESLMSFINFINATILKHNRNLELVLKDFLTESLIVELGYSTVKESMLSFYIFNQLLYDIWKNEYSTINDYNNKLKNIVSKTQNRMRSNKNKK</sequence>
<dbReference type="AlphaFoldDB" id="A0A2M4AY78"/>
<feature type="domain" description="DUF4806" evidence="2">
    <location>
        <begin position="152"/>
        <end position="234"/>
    </location>
</feature>